<protein>
    <submittedName>
        <fullName evidence="4">Ankyrin repeat-containing protein 36</fullName>
    </submittedName>
</protein>
<evidence type="ECO:0000256" key="3">
    <source>
        <dbReference type="PROSITE-ProRule" id="PRU00023"/>
    </source>
</evidence>
<dbReference type="PANTHER" id="PTHR24189">
    <property type="entry name" value="MYOTROPHIN"/>
    <property type="match status" value="1"/>
</dbReference>
<organism evidence="4 5">
    <name type="scientific">Elsinoe australis</name>
    <dbReference type="NCBI Taxonomy" id="40998"/>
    <lineage>
        <taxon>Eukaryota</taxon>
        <taxon>Fungi</taxon>
        <taxon>Dikarya</taxon>
        <taxon>Ascomycota</taxon>
        <taxon>Pezizomycotina</taxon>
        <taxon>Dothideomycetes</taxon>
        <taxon>Dothideomycetidae</taxon>
        <taxon>Myriangiales</taxon>
        <taxon>Elsinoaceae</taxon>
        <taxon>Elsinoe</taxon>
    </lineage>
</organism>
<sequence length="163" mass="18204">MIEWLLDRGADPNGVYGGVDHCGHSLRLYVQMSDIDKPTKAARMLIERGADVNASKALHMAAMKGMTEWVRMLVEEDHADVDADDIDVEDAFARHEEMGVGKALHYAAQNGDIAMATFLVRRGADLNCRDSNGWTAEQVAEWLGKDEVRAFLQQCQEKQELEV</sequence>
<dbReference type="PROSITE" id="PS50297">
    <property type="entry name" value="ANK_REP_REGION"/>
    <property type="match status" value="1"/>
</dbReference>
<dbReference type="Pfam" id="PF12796">
    <property type="entry name" value="Ank_2"/>
    <property type="match status" value="1"/>
</dbReference>
<gene>
    <name evidence="4" type="ORF">C1H76_7612</name>
</gene>
<feature type="repeat" description="ANK" evidence="3">
    <location>
        <begin position="103"/>
        <end position="131"/>
    </location>
</feature>
<dbReference type="InterPro" id="IPR036770">
    <property type="entry name" value="Ankyrin_rpt-contain_sf"/>
</dbReference>
<evidence type="ECO:0000256" key="2">
    <source>
        <dbReference type="ARBA" id="ARBA00023043"/>
    </source>
</evidence>
<evidence type="ECO:0000313" key="4">
    <source>
        <dbReference type="EMBL" id="TKX20223.1"/>
    </source>
</evidence>
<dbReference type="InterPro" id="IPR050745">
    <property type="entry name" value="Multifunctional_regulatory"/>
</dbReference>
<accession>A0A4U7APZ1</accession>
<proteinExistence type="predicted"/>
<reference evidence="4 5" key="1">
    <citation type="submission" date="2018-02" db="EMBL/GenBank/DDBJ databases">
        <title>Draft genome sequences of Elsinoe sp., causing black scab on jojoba.</title>
        <authorList>
            <person name="Stodart B."/>
            <person name="Jeffress S."/>
            <person name="Ash G."/>
            <person name="Arun Chinnappa K."/>
        </authorList>
    </citation>
    <scope>NUCLEOTIDE SEQUENCE [LARGE SCALE GENOMIC DNA]</scope>
    <source>
        <strain evidence="4 5">Hillstone_2</strain>
    </source>
</reference>
<dbReference type="AlphaFoldDB" id="A0A4U7APZ1"/>
<dbReference type="InterPro" id="IPR002110">
    <property type="entry name" value="Ankyrin_rpt"/>
</dbReference>
<dbReference type="SUPFAM" id="SSF48403">
    <property type="entry name" value="Ankyrin repeat"/>
    <property type="match status" value="1"/>
</dbReference>
<evidence type="ECO:0000313" key="5">
    <source>
        <dbReference type="Proteomes" id="UP000308133"/>
    </source>
</evidence>
<comment type="caution">
    <text evidence="4">The sequence shown here is derived from an EMBL/GenBank/DDBJ whole genome shotgun (WGS) entry which is preliminary data.</text>
</comment>
<dbReference type="Gene3D" id="1.25.40.20">
    <property type="entry name" value="Ankyrin repeat-containing domain"/>
    <property type="match status" value="1"/>
</dbReference>
<keyword evidence="1" id="KW-0677">Repeat</keyword>
<keyword evidence="2 3" id="KW-0040">ANK repeat</keyword>
<dbReference type="EMBL" id="PTQR01000098">
    <property type="protein sequence ID" value="TKX20223.1"/>
    <property type="molecule type" value="Genomic_DNA"/>
</dbReference>
<evidence type="ECO:0000256" key="1">
    <source>
        <dbReference type="ARBA" id="ARBA00022737"/>
    </source>
</evidence>
<dbReference type="PROSITE" id="PS50088">
    <property type="entry name" value="ANK_REPEAT"/>
    <property type="match status" value="1"/>
</dbReference>
<name>A0A4U7APZ1_9PEZI</name>
<dbReference type="Proteomes" id="UP000308133">
    <property type="component" value="Unassembled WGS sequence"/>
</dbReference>
<dbReference type="SMART" id="SM00248">
    <property type="entry name" value="ANK"/>
    <property type="match status" value="2"/>
</dbReference>